<proteinExistence type="inferred from homology"/>
<dbReference type="eggNOG" id="KOG4178">
    <property type="taxonomic scope" value="Eukaryota"/>
</dbReference>
<comment type="similarity">
    <text evidence="2">Belongs to the AB hydrolase superfamily. Epoxide hydrolase family.</text>
</comment>
<dbReference type="InterPro" id="IPR000073">
    <property type="entry name" value="AB_hydrolase_1"/>
</dbReference>
<reference evidence="6 7" key="1">
    <citation type="journal article" date="2012" name="Genome Biol.">
        <title>Sequencing three crocodilian genomes to illuminate the evolution of archosaurs and amniotes.</title>
        <authorList>
            <person name="St John J.A."/>
            <person name="Braun E.L."/>
            <person name="Isberg S.R."/>
            <person name="Miles L.G."/>
            <person name="Chong A.Y."/>
            <person name="Gongora J."/>
            <person name="Dalzell P."/>
            <person name="Moran C."/>
            <person name="Bed'hom B."/>
            <person name="Abzhanov A."/>
            <person name="Burgess S.C."/>
            <person name="Cooksey A.M."/>
            <person name="Castoe T.A."/>
            <person name="Crawford N.G."/>
            <person name="Densmore L.D."/>
            <person name="Drew J.C."/>
            <person name="Edwards S.V."/>
            <person name="Faircloth B.C."/>
            <person name="Fujita M.K."/>
            <person name="Greenwold M.J."/>
            <person name="Hoffmann F.G."/>
            <person name="Howard J.M."/>
            <person name="Iguchi T."/>
            <person name="Janes D.E."/>
            <person name="Khan S.Y."/>
            <person name="Kohno S."/>
            <person name="de Koning A.J."/>
            <person name="Lance S.L."/>
            <person name="McCarthy F.M."/>
            <person name="McCormack J.E."/>
            <person name="Merchant M.E."/>
            <person name="Peterson D.G."/>
            <person name="Pollock D.D."/>
            <person name="Pourmand N."/>
            <person name="Raney B.J."/>
            <person name="Roessler K.A."/>
            <person name="Sanford J.R."/>
            <person name="Sawyer R.H."/>
            <person name="Schmidt C.J."/>
            <person name="Triplett E.W."/>
            <person name="Tuberville T.D."/>
            <person name="Venegas-Anaya M."/>
            <person name="Howard J.T."/>
            <person name="Jarvis E.D."/>
            <person name="Guillette L.J.Jr."/>
            <person name="Glenn T.C."/>
            <person name="Green R.E."/>
            <person name="Ray D.A."/>
        </authorList>
    </citation>
    <scope>NUCLEOTIDE SEQUENCE [LARGE SCALE GENOMIC DNA]</scope>
    <source>
        <strain evidence="6">KSC_2009_1</strain>
    </source>
</reference>
<dbReference type="SUPFAM" id="SSF53474">
    <property type="entry name" value="alpha/beta-Hydrolases"/>
    <property type="match status" value="1"/>
</dbReference>
<dbReference type="AlphaFoldDB" id="A0A151PGV3"/>
<dbReference type="InterPro" id="IPR000639">
    <property type="entry name" value="Epox_hydrolase-like"/>
</dbReference>
<sequence length="411" mass="47307">MGHPGPLSAPHTSSFRLQRGATQAPAEERRTPPPRPCPGLWGMVLLLSQLLLTLTRLVLRFRDALYCQAVRLISLVVGTVSILWVPWLVLTKGPCRAFQWRVRGMPPPCLMGTTYGEHHYLRLKSSGLRLHYVAAGLEQAPLMLFLHGFPQNWFCWRHQLQEFHKRFRVVALDLWGCGASDAPPREQNYAMETLLEDVQEVIKTLSTRDEKGSTKAILVGHDWGGAIAWVFAATHPNMVEKLIFMNAAHPSVYQEYLVRHPWQLLRSSFLFLFRLRGYAELLLSLGDFQLLKWFMSSRITGIQNPQRRFTEQELEAYIYGLSQPGRVTSAVNYYRGLFSRPIVEGKAVLAPTLLIWGEKDVYLEARLLVVLQRYFHGRCHMERLPQCSHWVPEDQPEKVNQLLWGFLQENI</sequence>
<dbReference type="PRINTS" id="PR00111">
    <property type="entry name" value="ABHYDROLASE"/>
</dbReference>
<evidence type="ECO:0000256" key="2">
    <source>
        <dbReference type="ARBA" id="ARBA00038334"/>
    </source>
</evidence>
<gene>
    <name evidence="6" type="primary">EPHX3</name>
    <name evidence="6" type="ORF">Y1Q_0017123</name>
</gene>
<keyword evidence="4" id="KW-0812">Transmembrane</keyword>
<dbReference type="EMBL" id="AKHW03000209">
    <property type="protein sequence ID" value="KYO48357.1"/>
    <property type="molecule type" value="Genomic_DNA"/>
</dbReference>
<organism evidence="6 7">
    <name type="scientific">Alligator mississippiensis</name>
    <name type="common">American alligator</name>
    <dbReference type="NCBI Taxonomy" id="8496"/>
    <lineage>
        <taxon>Eukaryota</taxon>
        <taxon>Metazoa</taxon>
        <taxon>Chordata</taxon>
        <taxon>Craniata</taxon>
        <taxon>Vertebrata</taxon>
        <taxon>Euteleostomi</taxon>
        <taxon>Archelosauria</taxon>
        <taxon>Archosauria</taxon>
        <taxon>Crocodylia</taxon>
        <taxon>Alligatoridae</taxon>
        <taxon>Alligatorinae</taxon>
        <taxon>Alligator</taxon>
    </lineage>
</organism>
<evidence type="ECO:0000313" key="7">
    <source>
        <dbReference type="Proteomes" id="UP000050525"/>
    </source>
</evidence>
<feature type="domain" description="AB hydrolase-1" evidence="5">
    <location>
        <begin position="141"/>
        <end position="394"/>
    </location>
</feature>
<keyword evidence="7" id="KW-1185">Reference proteome</keyword>
<name>A0A151PGV3_ALLMI</name>
<protein>
    <submittedName>
        <fullName evidence="6">Epoxide hydrolase 3</fullName>
    </submittedName>
</protein>
<dbReference type="Pfam" id="PF00561">
    <property type="entry name" value="Abhydrolase_1"/>
    <property type="match status" value="1"/>
</dbReference>
<keyword evidence="4" id="KW-1133">Transmembrane helix</keyword>
<dbReference type="Proteomes" id="UP000050525">
    <property type="component" value="Unassembled WGS sequence"/>
</dbReference>
<dbReference type="Gene3D" id="3.40.50.1820">
    <property type="entry name" value="alpha/beta hydrolase"/>
    <property type="match status" value="1"/>
</dbReference>
<evidence type="ECO:0000256" key="3">
    <source>
        <dbReference type="SAM" id="MobiDB-lite"/>
    </source>
</evidence>
<keyword evidence="1 6" id="KW-0378">Hydrolase</keyword>
<dbReference type="PRINTS" id="PR00412">
    <property type="entry name" value="EPOXHYDRLASE"/>
</dbReference>
<dbReference type="PANTHER" id="PTHR43329">
    <property type="entry name" value="EPOXIDE HYDROLASE"/>
    <property type="match status" value="1"/>
</dbReference>
<feature type="transmembrane region" description="Helical" evidence="4">
    <location>
        <begin position="71"/>
        <end position="90"/>
    </location>
</feature>
<feature type="transmembrane region" description="Helical" evidence="4">
    <location>
        <begin position="40"/>
        <end position="59"/>
    </location>
</feature>
<accession>A0A151PGV3</accession>
<feature type="region of interest" description="Disordered" evidence="3">
    <location>
        <begin position="1"/>
        <end position="33"/>
    </location>
</feature>
<keyword evidence="4" id="KW-0472">Membrane</keyword>
<dbReference type="GO" id="GO:0004301">
    <property type="term" value="F:epoxide hydrolase activity"/>
    <property type="evidence" value="ECO:0007669"/>
    <property type="project" value="UniProtKB-ARBA"/>
</dbReference>
<evidence type="ECO:0000259" key="5">
    <source>
        <dbReference type="Pfam" id="PF00561"/>
    </source>
</evidence>
<dbReference type="InterPro" id="IPR029058">
    <property type="entry name" value="AB_hydrolase_fold"/>
</dbReference>
<evidence type="ECO:0000256" key="1">
    <source>
        <dbReference type="ARBA" id="ARBA00022801"/>
    </source>
</evidence>
<evidence type="ECO:0000313" key="6">
    <source>
        <dbReference type="EMBL" id="KYO48357.1"/>
    </source>
</evidence>
<evidence type="ECO:0000256" key="4">
    <source>
        <dbReference type="SAM" id="Phobius"/>
    </source>
</evidence>
<comment type="caution">
    <text evidence="6">The sequence shown here is derived from an EMBL/GenBank/DDBJ whole genome shotgun (WGS) entry which is preliminary data.</text>
</comment>